<dbReference type="EMBL" id="FCOK02000067">
    <property type="protein sequence ID" value="SAL62410.1"/>
    <property type="molecule type" value="Genomic_DNA"/>
</dbReference>
<evidence type="ECO:0000259" key="4">
    <source>
        <dbReference type="Pfam" id="PF03466"/>
    </source>
</evidence>
<dbReference type="Gene3D" id="3.40.190.10">
    <property type="entry name" value="Periplasmic binding protein-like II"/>
    <property type="match status" value="2"/>
</dbReference>
<dbReference type="GO" id="GO:0003677">
    <property type="term" value="F:DNA binding"/>
    <property type="evidence" value="ECO:0007669"/>
    <property type="project" value="UniProtKB-KW"/>
</dbReference>
<gene>
    <name evidence="5" type="ORF">AWB69_06971</name>
</gene>
<dbReference type="Proteomes" id="UP000054683">
    <property type="component" value="Unassembled WGS sequence"/>
</dbReference>
<feature type="domain" description="LysR substrate-binding" evidence="4">
    <location>
        <begin position="7"/>
        <end position="125"/>
    </location>
</feature>
<protein>
    <submittedName>
        <fullName evidence="5">LysR family transcriptional regulator</fullName>
    </submittedName>
</protein>
<dbReference type="PANTHER" id="PTHR30579">
    <property type="entry name" value="TRANSCRIPTIONAL REGULATOR"/>
    <property type="match status" value="1"/>
</dbReference>
<evidence type="ECO:0000313" key="5">
    <source>
        <dbReference type="EMBL" id="SAL62410.1"/>
    </source>
</evidence>
<proteinExistence type="predicted"/>
<dbReference type="InterPro" id="IPR050176">
    <property type="entry name" value="LTTR"/>
</dbReference>
<dbReference type="InterPro" id="IPR005119">
    <property type="entry name" value="LysR_subst-bd"/>
</dbReference>
<dbReference type="RefSeq" id="WP_062091194.1">
    <property type="nucleotide sequence ID" value="NZ_FCOK02000067.1"/>
</dbReference>
<dbReference type="SUPFAM" id="SSF53850">
    <property type="entry name" value="Periplasmic binding protein-like II"/>
    <property type="match status" value="1"/>
</dbReference>
<sequence>MPGNGTLLWEEELVWAYDADSVFDSDNEVPIAVFPEPCVYREAAVAALTRAARPWRLVFESSSMAGCLSAAQAGFAVRPVARSQLREGLRVLDLSDGMPPLPNVQFYAFANSTSAAARELIAAVEKSGRQARFHMPAHW</sequence>
<reference evidence="5 6" key="1">
    <citation type="submission" date="2016-01" db="EMBL/GenBank/DDBJ databases">
        <authorList>
            <person name="Oliw E.H."/>
        </authorList>
    </citation>
    <scope>NUCLEOTIDE SEQUENCE [LARGE SCALE GENOMIC DNA]</scope>
    <source>
        <strain evidence="5">LMG 27134</strain>
    </source>
</reference>
<evidence type="ECO:0000313" key="6">
    <source>
        <dbReference type="Proteomes" id="UP000054683"/>
    </source>
</evidence>
<name>A0A158J257_9BURK</name>
<dbReference type="GO" id="GO:0003700">
    <property type="term" value="F:DNA-binding transcription factor activity"/>
    <property type="evidence" value="ECO:0007669"/>
    <property type="project" value="TreeGrafter"/>
</dbReference>
<keyword evidence="1" id="KW-0805">Transcription regulation</keyword>
<dbReference type="Pfam" id="PF03466">
    <property type="entry name" value="LysR_substrate"/>
    <property type="match status" value="1"/>
</dbReference>
<evidence type="ECO:0000256" key="1">
    <source>
        <dbReference type="ARBA" id="ARBA00023015"/>
    </source>
</evidence>
<evidence type="ECO:0000256" key="2">
    <source>
        <dbReference type="ARBA" id="ARBA00023125"/>
    </source>
</evidence>
<keyword evidence="3" id="KW-0804">Transcription</keyword>
<dbReference type="OrthoDB" id="6555293at2"/>
<evidence type="ECO:0000256" key="3">
    <source>
        <dbReference type="ARBA" id="ARBA00023163"/>
    </source>
</evidence>
<dbReference type="PANTHER" id="PTHR30579:SF7">
    <property type="entry name" value="HTH-TYPE TRANSCRIPTIONAL REGULATOR LRHA-RELATED"/>
    <property type="match status" value="1"/>
</dbReference>
<dbReference type="AlphaFoldDB" id="A0A158J257"/>
<accession>A0A158J257</accession>
<organism evidence="5 6">
    <name type="scientific">Caballeronia udeis</name>
    <dbReference type="NCBI Taxonomy" id="1232866"/>
    <lineage>
        <taxon>Bacteria</taxon>
        <taxon>Pseudomonadati</taxon>
        <taxon>Pseudomonadota</taxon>
        <taxon>Betaproteobacteria</taxon>
        <taxon>Burkholderiales</taxon>
        <taxon>Burkholderiaceae</taxon>
        <taxon>Caballeronia</taxon>
    </lineage>
</organism>
<keyword evidence="2" id="KW-0238">DNA-binding</keyword>